<feature type="compositionally biased region" description="Basic and acidic residues" evidence="5">
    <location>
        <begin position="1"/>
        <end position="12"/>
    </location>
</feature>
<evidence type="ECO:0000313" key="8">
    <source>
        <dbReference type="Proteomes" id="UP000078561"/>
    </source>
</evidence>
<dbReference type="GO" id="GO:0016020">
    <property type="term" value="C:membrane"/>
    <property type="evidence" value="ECO:0007669"/>
    <property type="project" value="UniProtKB-SubCell"/>
</dbReference>
<dbReference type="OMA" id="MSDMPRA"/>
<dbReference type="PANTHER" id="PTHR38483">
    <property type="entry name" value="CHROMOSOME 1, WHOLE GENOME SHOTGUN SEQUENCE"/>
    <property type="match status" value="1"/>
</dbReference>
<proteinExistence type="predicted"/>
<sequence length="224" mass="26096">MNDDEERQHMLDYEDGSETELNPPFSSRTQHGLTRSEMIQGMANRLMYSNFYIALYLCLGILIYTRDLVCLGLQERYLPANIHSSPSLTFIVFEAIINFAMIAEVTIRLLALRRTYWQSIWNIIDTILVVLCAVTLIVLATGCSASERKEAIFDTLLLVIRNCFQFFRLFMMAKKNQYSIQARTTRIDFSDLPEERNTSIDLTRDQRLDQSFLDDDSDFEQDRI</sequence>
<dbReference type="STRING" id="4829.A0A170AP50"/>
<evidence type="ECO:0000256" key="5">
    <source>
        <dbReference type="SAM" id="MobiDB-lite"/>
    </source>
</evidence>
<keyword evidence="4 6" id="KW-0472">Membrane</keyword>
<comment type="subcellular location">
    <subcellularLocation>
        <location evidence="1">Membrane</location>
        <topology evidence="1">Multi-pass membrane protein</topology>
    </subcellularLocation>
</comment>
<feature type="transmembrane region" description="Helical" evidence="6">
    <location>
        <begin position="85"/>
        <end position="107"/>
    </location>
</feature>
<dbReference type="Gene3D" id="1.20.120.350">
    <property type="entry name" value="Voltage-gated potassium channels. Chain C"/>
    <property type="match status" value="1"/>
</dbReference>
<feature type="transmembrane region" description="Helical" evidence="6">
    <location>
        <begin position="46"/>
        <end position="65"/>
    </location>
</feature>
<evidence type="ECO:0008006" key="9">
    <source>
        <dbReference type="Google" id="ProtNLM"/>
    </source>
</evidence>
<organism evidence="7">
    <name type="scientific">Absidia glauca</name>
    <name type="common">Pin mould</name>
    <dbReference type="NCBI Taxonomy" id="4829"/>
    <lineage>
        <taxon>Eukaryota</taxon>
        <taxon>Fungi</taxon>
        <taxon>Fungi incertae sedis</taxon>
        <taxon>Mucoromycota</taxon>
        <taxon>Mucoromycotina</taxon>
        <taxon>Mucoromycetes</taxon>
        <taxon>Mucorales</taxon>
        <taxon>Cunninghamellaceae</taxon>
        <taxon>Absidia</taxon>
    </lineage>
</organism>
<evidence type="ECO:0000313" key="7">
    <source>
        <dbReference type="EMBL" id="SAM07894.1"/>
    </source>
</evidence>
<evidence type="ECO:0000256" key="3">
    <source>
        <dbReference type="ARBA" id="ARBA00022989"/>
    </source>
</evidence>
<evidence type="ECO:0000256" key="4">
    <source>
        <dbReference type="ARBA" id="ARBA00023136"/>
    </source>
</evidence>
<reference evidence="7" key="1">
    <citation type="submission" date="2016-04" db="EMBL/GenBank/DDBJ databases">
        <authorList>
            <person name="Evans L.H."/>
            <person name="Alamgir A."/>
            <person name="Owens N."/>
            <person name="Weber N.D."/>
            <person name="Virtaneva K."/>
            <person name="Barbian K."/>
            <person name="Babar A."/>
            <person name="Rosenke K."/>
        </authorList>
    </citation>
    <scope>NUCLEOTIDE SEQUENCE [LARGE SCALE GENOMIC DNA]</scope>
    <source>
        <strain evidence="7">CBS 101.48</strain>
    </source>
</reference>
<dbReference type="InParanoid" id="A0A170AP50"/>
<dbReference type="InterPro" id="IPR027359">
    <property type="entry name" value="Volt_channel_dom_sf"/>
</dbReference>
<dbReference type="EMBL" id="LT554871">
    <property type="protein sequence ID" value="SAM07894.1"/>
    <property type="molecule type" value="Genomic_DNA"/>
</dbReference>
<evidence type="ECO:0000256" key="1">
    <source>
        <dbReference type="ARBA" id="ARBA00004141"/>
    </source>
</evidence>
<dbReference type="AlphaFoldDB" id="A0A170AP50"/>
<protein>
    <recommendedName>
        <fullName evidence="9">Ion transport domain-containing protein</fullName>
    </recommendedName>
</protein>
<evidence type="ECO:0000256" key="6">
    <source>
        <dbReference type="SAM" id="Phobius"/>
    </source>
</evidence>
<keyword evidence="2 6" id="KW-0812">Transmembrane</keyword>
<name>A0A170AP50_ABSGL</name>
<keyword evidence="3 6" id="KW-1133">Transmembrane helix</keyword>
<feature type="region of interest" description="Disordered" evidence="5">
    <location>
        <begin position="1"/>
        <end position="31"/>
    </location>
</feature>
<dbReference type="Proteomes" id="UP000078561">
    <property type="component" value="Unassembled WGS sequence"/>
</dbReference>
<dbReference type="PANTHER" id="PTHR38483:SF1">
    <property type="entry name" value="ION TRANSPORT DOMAIN-CONTAINING PROTEIN"/>
    <property type="match status" value="1"/>
</dbReference>
<keyword evidence="8" id="KW-1185">Reference proteome</keyword>
<dbReference type="OrthoDB" id="429183at2759"/>
<accession>A0A170AP50</accession>
<evidence type="ECO:0000256" key="2">
    <source>
        <dbReference type="ARBA" id="ARBA00022692"/>
    </source>
</evidence>
<gene>
    <name evidence="7" type="primary">ABSGL_13552.1 scaffold 14267</name>
</gene>
<feature type="transmembrane region" description="Helical" evidence="6">
    <location>
        <begin position="151"/>
        <end position="171"/>
    </location>
</feature>
<feature type="transmembrane region" description="Helical" evidence="6">
    <location>
        <begin position="119"/>
        <end position="139"/>
    </location>
</feature>